<keyword evidence="1" id="KW-1133">Transmembrane helix</keyword>
<name>W0FGP6_9BACT</name>
<reference evidence="3" key="1">
    <citation type="journal article" date="2013" name="PLoS ONE">
        <title>Metagenomic insights into the carbohydrate-active enzymes carried by the microorganisms adhering to solid digesta in the rumen of cows.</title>
        <authorList>
            <person name="Wang L."/>
            <person name="Hatem A."/>
            <person name="Catalyurek U.V."/>
            <person name="Morrison M."/>
            <person name="Yu Z."/>
        </authorList>
    </citation>
    <scope>NUCLEOTIDE SEQUENCE</scope>
</reference>
<dbReference type="EMBL" id="KC246776">
    <property type="protein sequence ID" value="AHF23818.1"/>
    <property type="molecule type" value="Genomic_DNA"/>
</dbReference>
<dbReference type="InterPro" id="IPR029062">
    <property type="entry name" value="Class_I_gatase-like"/>
</dbReference>
<feature type="transmembrane region" description="Helical" evidence="1">
    <location>
        <begin position="399"/>
        <end position="420"/>
    </location>
</feature>
<organism evidence="3">
    <name type="scientific">uncultured bacterium Contig1767</name>
    <dbReference type="NCBI Taxonomy" id="1393509"/>
    <lineage>
        <taxon>Bacteria</taxon>
        <taxon>environmental samples</taxon>
    </lineage>
</organism>
<dbReference type="Gene3D" id="3.40.50.880">
    <property type="match status" value="1"/>
</dbReference>
<dbReference type="AlphaFoldDB" id="W0FGP6"/>
<keyword evidence="2" id="KW-0732">Signal</keyword>
<keyword evidence="1" id="KW-0812">Transmembrane</keyword>
<feature type="transmembrane region" description="Helical" evidence="1">
    <location>
        <begin position="366"/>
        <end position="387"/>
    </location>
</feature>
<evidence type="ECO:0000256" key="1">
    <source>
        <dbReference type="SAM" id="Phobius"/>
    </source>
</evidence>
<dbReference type="SUPFAM" id="SSF52317">
    <property type="entry name" value="Class I glutamine amidotransferase-like"/>
    <property type="match status" value="1"/>
</dbReference>
<evidence type="ECO:0000313" key="3">
    <source>
        <dbReference type="EMBL" id="AHF23818.1"/>
    </source>
</evidence>
<evidence type="ECO:0000256" key="2">
    <source>
        <dbReference type="SAM" id="SignalP"/>
    </source>
</evidence>
<feature type="signal peptide" evidence="2">
    <location>
        <begin position="1"/>
        <end position="25"/>
    </location>
</feature>
<protein>
    <submittedName>
        <fullName evidence="3">Uncharacterized protein</fullName>
    </submittedName>
</protein>
<keyword evidence="1" id="KW-0472">Membrane</keyword>
<proteinExistence type="predicted"/>
<feature type="chain" id="PRO_5004788621" evidence="2">
    <location>
        <begin position="26"/>
        <end position="840"/>
    </location>
</feature>
<accession>W0FGP6</accession>
<sequence>MRKKAVRWFAFGLVICLLAWAGAAAADGLHTEVENPQLEMEVRLGYDGQVTYGKAIPVRVTVRNNGGDLEAMLAVNGYVNTAKYDRFETALSVPAGGERTVVLPVVAQTRQNTFTVEIVKDGKVISAVNSTPSGVINPNAMMIGVLSTRPRNLANLDINQENDVLYRYEFWQTVALTPETLPENPKLLDSFGMIVLDDTDPALLTEKQQQALKDWIVSGHVLIAGGGSTAPRNLAFLGDLTKLQASDFTVSDGVLSEVESLAGQKHSGRKTEIALAKLEGANPLISDSEGNGLVWLEGAGSGRIITLAWEAGDAALNAESAMHIFFQQLLIKMDPNMYSKLLYPGEESSALYSAGDDTKIQVRNSLPAAVAVIAGAAVICGVMWIILKKRSKTQWMWAVIPVAALAAAAVVTVMAGSSMLNRPVTATTVNLVQNAEGRATRYVFVTAAAPRPGLHRYSMNGEDLEAQVYDDGYYYWAEEEDTAELKEPSQLRVVQITGENGSSALNANTPWEVVRLSSVRTSEQEGQVEAQIWMESDGLHGTVRNGLPYSLKEGVVLSVYGFVRVPALAPGESREFAMVAKDAPDPSNPVFEDGVMLRNVTSGVYMVLSGMRENSDTNDYGGRESILSGMMNSAYDQLTRDNSAGTRENVIFVYCAEPEGDFASPLMVDGKEVEGGTVLPMYTAKIEYLKIGKTGVVFHAPGMDHAVRCEIDSSGMPVGDMAEDPNGGKQYYNYFPLSEHPTFRFTLENLDRIEIEKLSVGVEDWYANDVACFVLNVELKTWVEVQMNTPLKQPGKYLDEQGNLYCQFRPKVSDSYMDIPEPSLTLEGKIKEGGETHAEP</sequence>